<dbReference type="EMBL" id="SWLB01000026">
    <property type="protein sequence ID" value="KAF3321901.1"/>
    <property type="molecule type" value="Genomic_DNA"/>
</dbReference>
<dbReference type="FunFam" id="3.40.50.1820:FF:000013">
    <property type="entry name" value="Carboxypeptidase"/>
    <property type="match status" value="1"/>
</dbReference>
<dbReference type="SUPFAM" id="SSF53474">
    <property type="entry name" value="alpha/beta-Hydrolases"/>
    <property type="match status" value="1"/>
</dbReference>
<sequence>MAISFPLMLVLVLLLTVFLSGVKSNQERESDRIWQLPGQPANVDFSHYSGYVTVEPRHGRALFYWLVEAVPSVGPDNAPLVLWLNGGPGCSSIAYGASEEIGPFRIQADGHNLYLNPHSWNNVANLLFLESPAGVGFSYSNTSLDLYTAGDVRTATDAYAFLENWFERFPKYKHREFYIAGESYAGHYIPQLAQFIHRRNKGVQNPSINLKGFMVGNAVTDDYHDYIGTFEYWWTHGLISDATYHNLRTTCMQDSSEHPSIECVKNLNIASAEEGNIDPYSIYTRPCNNTAALMHGINGRYPWMSRAYDPCTERYAKTYYNLPEVQRALHANGTGIKYAWDTCSNIVGTFWADSPRSMLPIYQELIAAGQRIWVFSGDTDAVVPVTATRYSIDALKLPTLVNWHPWYDNGKVGGWSQIYKGLTFVTVTGAGHEVPLHRPRQALILFRHFLKNKPMPQ</sequence>
<dbReference type="PANTHER" id="PTHR11802:SF305">
    <property type="entry name" value="CARBOXYPEPTIDASE"/>
    <property type="match status" value="1"/>
</dbReference>
<dbReference type="GO" id="GO:0006508">
    <property type="term" value="P:proteolysis"/>
    <property type="evidence" value="ECO:0007669"/>
    <property type="project" value="UniProtKB-KW"/>
</dbReference>
<dbReference type="InterPro" id="IPR018202">
    <property type="entry name" value="Ser_caboxypep_ser_AS"/>
</dbReference>
<keyword evidence="10" id="KW-0732">Signal</keyword>
<dbReference type="Gene3D" id="3.40.50.11320">
    <property type="match status" value="1"/>
</dbReference>
<feature type="signal peptide" evidence="10">
    <location>
        <begin position="1"/>
        <end position="24"/>
    </location>
</feature>
<evidence type="ECO:0000313" key="12">
    <source>
        <dbReference type="Proteomes" id="UP000623129"/>
    </source>
</evidence>
<dbReference type="OrthoDB" id="443318at2759"/>
<evidence type="ECO:0000256" key="4">
    <source>
        <dbReference type="ARBA" id="ARBA00022670"/>
    </source>
</evidence>
<dbReference type="PANTHER" id="PTHR11802">
    <property type="entry name" value="SERINE PROTEASE FAMILY S10 SERINE CARBOXYPEPTIDASE"/>
    <property type="match status" value="1"/>
</dbReference>
<comment type="subunit">
    <text evidence="9">Carboxypeptidase II is a dimer, where each monomer is composed of two chains linked by a disulfide bond.</text>
</comment>
<keyword evidence="12" id="KW-1185">Reference proteome</keyword>
<comment type="similarity">
    <text evidence="2 10">Belongs to the peptidase S10 family.</text>
</comment>
<evidence type="ECO:0000256" key="3">
    <source>
        <dbReference type="ARBA" id="ARBA00022645"/>
    </source>
</evidence>
<dbReference type="Pfam" id="PF00450">
    <property type="entry name" value="Peptidase_S10"/>
    <property type="match status" value="1"/>
</dbReference>
<dbReference type="PROSITE" id="PS00131">
    <property type="entry name" value="CARBOXYPEPT_SER_SER"/>
    <property type="match status" value="1"/>
</dbReference>
<keyword evidence="7" id="KW-1015">Disulfide bond</keyword>
<dbReference type="Gene3D" id="6.10.250.940">
    <property type="match status" value="1"/>
</dbReference>
<keyword evidence="8" id="KW-0325">Glycoprotein</keyword>
<keyword evidence="5 10" id="KW-0378">Hydrolase</keyword>
<evidence type="ECO:0000256" key="2">
    <source>
        <dbReference type="ARBA" id="ARBA00009431"/>
    </source>
</evidence>
<evidence type="ECO:0000256" key="8">
    <source>
        <dbReference type="ARBA" id="ARBA00023180"/>
    </source>
</evidence>
<dbReference type="GO" id="GO:0005773">
    <property type="term" value="C:vacuole"/>
    <property type="evidence" value="ECO:0007669"/>
    <property type="project" value="TreeGrafter"/>
</dbReference>
<proteinExistence type="inferred from homology"/>
<dbReference type="FunFam" id="3.40.50.11320:FF:000003">
    <property type="entry name" value="Carboxypeptidase"/>
    <property type="match status" value="1"/>
</dbReference>
<dbReference type="InterPro" id="IPR001563">
    <property type="entry name" value="Peptidase_S10"/>
</dbReference>
<evidence type="ECO:0000256" key="9">
    <source>
        <dbReference type="ARBA" id="ARBA00064289"/>
    </source>
</evidence>
<evidence type="ECO:0000256" key="1">
    <source>
        <dbReference type="ARBA" id="ARBA00001003"/>
    </source>
</evidence>
<organism evidence="11 12">
    <name type="scientific">Carex littledalei</name>
    <dbReference type="NCBI Taxonomy" id="544730"/>
    <lineage>
        <taxon>Eukaryota</taxon>
        <taxon>Viridiplantae</taxon>
        <taxon>Streptophyta</taxon>
        <taxon>Embryophyta</taxon>
        <taxon>Tracheophyta</taxon>
        <taxon>Spermatophyta</taxon>
        <taxon>Magnoliopsida</taxon>
        <taxon>Liliopsida</taxon>
        <taxon>Poales</taxon>
        <taxon>Cyperaceae</taxon>
        <taxon>Cyperoideae</taxon>
        <taxon>Cariceae</taxon>
        <taxon>Carex</taxon>
        <taxon>Carex subgen. Euthyceras</taxon>
    </lineage>
</organism>
<dbReference type="PROSITE" id="PS00560">
    <property type="entry name" value="CARBOXYPEPT_SER_HIS"/>
    <property type="match status" value="1"/>
</dbReference>
<keyword evidence="6" id="KW-0865">Zymogen</keyword>
<evidence type="ECO:0000256" key="5">
    <source>
        <dbReference type="ARBA" id="ARBA00022801"/>
    </source>
</evidence>
<comment type="caution">
    <text evidence="11">The sequence shown here is derived from an EMBL/GenBank/DDBJ whole genome shotgun (WGS) entry which is preliminary data.</text>
</comment>
<dbReference type="Gene3D" id="3.40.50.1820">
    <property type="entry name" value="alpha/beta hydrolase"/>
    <property type="match status" value="1"/>
</dbReference>
<dbReference type="InterPro" id="IPR033124">
    <property type="entry name" value="Ser_caboxypep_his_AS"/>
</dbReference>
<dbReference type="PRINTS" id="PR00724">
    <property type="entry name" value="CRBOXYPTASEC"/>
</dbReference>
<dbReference type="GO" id="GO:0004185">
    <property type="term" value="F:serine-type carboxypeptidase activity"/>
    <property type="evidence" value="ECO:0007669"/>
    <property type="project" value="UniProtKB-UniRule"/>
</dbReference>
<evidence type="ECO:0000313" key="11">
    <source>
        <dbReference type="EMBL" id="KAF3321901.1"/>
    </source>
</evidence>
<reference evidence="11" key="1">
    <citation type="submission" date="2020-01" db="EMBL/GenBank/DDBJ databases">
        <title>Genome sequence of Kobresia littledalei, the first chromosome-level genome in the family Cyperaceae.</title>
        <authorList>
            <person name="Qu G."/>
        </authorList>
    </citation>
    <scope>NUCLEOTIDE SEQUENCE</scope>
    <source>
        <strain evidence="11">C.B.Clarke</strain>
        <tissue evidence="11">Leaf</tissue>
    </source>
</reference>
<dbReference type="AlphaFoldDB" id="A0A833QG92"/>
<name>A0A833QG92_9POAL</name>
<keyword evidence="3 10" id="KW-0121">Carboxypeptidase</keyword>
<comment type="catalytic activity">
    <reaction evidence="1">
        <text>Preferential release of a C-terminal arginine or lysine residue.</text>
        <dbReference type="EC" id="3.4.16.6"/>
    </reaction>
</comment>
<evidence type="ECO:0000256" key="7">
    <source>
        <dbReference type="ARBA" id="ARBA00023157"/>
    </source>
</evidence>
<evidence type="ECO:0000256" key="6">
    <source>
        <dbReference type="ARBA" id="ARBA00023145"/>
    </source>
</evidence>
<protein>
    <recommendedName>
        <fullName evidence="10">Carboxypeptidase</fullName>
        <ecNumber evidence="10">3.4.16.-</ecNumber>
    </recommendedName>
</protein>
<feature type="chain" id="PRO_5033092085" description="Carboxypeptidase" evidence="10">
    <location>
        <begin position="25"/>
        <end position="457"/>
    </location>
</feature>
<gene>
    <name evidence="11" type="ORF">FCM35_KLT14117</name>
</gene>
<evidence type="ECO:0000256" key="10">
    <source>
        <dbReference type="RuleBase" id="RU361156"/>
    </source>
</evidence>
<dbReference type="Proteomes" id="UP000623129">
    <property type="component" value="Unassembled WGS sequence"/>
</dbReference>
<dbReference type="InterPro" id="IPR029058">
    <property type="entry name" value="AB_hydrolase_fold"/>
</dbReference>
<accession>A0A833QG92</accession>
<keyword evidence="4 10" id="KW-0645">Protease</keyword>
<dbReference type="EC" id="3.4.16.-" evidence="10"/>